<evidence type="ECO:0000256" key="1">
    <source>
        <dbReference type="ARBA" id="ARBA00004251"/>
    </source>
</evidence>
<dbReference type="CDD" id="cd14066">
    <property type="entry name" value="STKc_IRAK"/>
    <property type="match status" value="1"/>
</dbReference>
<dbReference type="GO" id="GO:0004674">
    <property type="term" value="F:protein serine/threonine kinase activity"/>
    <property type="evidence" value="ECO:0007669"/>
    <property type="project" value="UniProtKB-KW"/>
</dbReference>
<feature type="region of interest" description="Disordered" evidence="19">
    <location>
        <begin position="698"/>
        <end position="722"/>
    </location>
</feature>
<evidence type="ECO:0000256" key="4">
    <source>
        <dbReference type="ARBA" id="ARBA00012513"/>
    </source>
</evidence>
<dbReference type="GO" id="GO:0005886">
    <property type="term" value="C:plasma membrane"/>
    <property type="evidence" value="ECO:0007669"/>
    <property type="project" value="UniProtKB-SubCell"/>
</dbReference>
<dbReference type="GO" id="GO:0002229">
    <property type="term" value="P:defense response to oomycetes"/>
    <property type="evidence" value="ECO:0007669"/>
    <property type="project" value="UniProtKB-ARBA"/>
</dbReference>
<keyword evidence="9" id="KW-0732">Signal</keyword>
<dbReference type="PANTHER" id="PTHR27007">
    <property type="match status" value="1"/>
</dbReference>
<dbReference type="InterPro" id="IPR001220">
    <property type="entry name" value="Legume_lectin_dom"/>
</dbReference>
<keyword evidence="7" id="KW-0808">Transferase</keyword>
<dbReference type="InterPro" id="IPR011009">
    <property type="entry name" value="Kinase-like_dom_sf"/>
</dbReference>
<feature type="compositionally biased region" description="Basic residues" evidence="19">
    <location>
        <begin position="1"/>
        <end position="10"/>
    </location>
</feature>
<dbReference type="Pfam" id="PF07714">
    <property type="entry name" value="PK_Tyr_Ser-Thr"/>
    <property type="match status" value="1"/>
</dbReference>
<dbReference type="PROSITE" id="PS00307">
    <property type="entry name" value="LECTIN_LEGUME_BETA"/>
    <property type="match status" value="1"/>
</dbReference>
<keyword evidence="16" id="KW-0675">Receptor</keyword>
<keyword evidence="10" id="KW-0430">Lectin</keyword>
<evidence type="ECO:0000256" key="10">
    <source>
        <dbReference type="ARBA" id="ARBA00022734"/>
    </source>
</evidence>
<evidence type="ECO:0000256" key="5">
    <source>
        <dbReference type="ARBA" id="ARBA00022475"/>
    </source>
</evidence>
<dbReference type="FunFam" id="3.30.200.20:FF:000168">
    <property type="entry name" value="L-type lectin-domain containing receptor kinase IX.1"/>
    <property type="match status" value="1"/>
</dbReference>
<evidence type="ECO:0000256" key="16">
    <source>
        <dbReference type="ARBA" id="ARBA00023170"/>
    </source>
</evidence>
<dbReference type="Gene3D" id="1.10.510.10">
    <property type="entry name" value="Transferase(Phosphotransferase) domain 1"/>
    <property type="match status" value="1"/>
</dbReference>
<evidence type="ECO:0000256" key="20">
    <source>
        <dbReference type="SAM" id="Phobius"/>
    </source>
</evidence>
<dbReference type="InterPro" id="IPR019825">
    <property type="entry name" value="Lectin_legB_Mn/Ca_BS"/>
</dbReference>
<dbReference type="PROSITE" id="PS50011">
    <property type="entry name" value="PROTEIN_KINASE_DOM"/>
    <property type="match status" value="1"/>
</dbReference>
<feature type="region of interest" description="Disordered" evidence="19">
    <location>
        <begin position="1"/>
        <end position="26"/>
    </location>
</feature>
<dbReference type="OMA" id="KHRTHHE"/>
<evidence type="ECO:0000256" key="3">
    <source>
        <dbReference type="ARBA" id="ARBA00010217"/>
    </source>
</evidence>
<keyword evidence="14 20" id="KW-1133">Transmembrane helix</keyword>
<feature type="transmembrane region" description="Helical" evidence="20">
    <location>
        <begin position="341"/>
        <end position="362"/>
    </location>
</feature>
<dbReference type="SMART" id="SM00220">
    <property type="entry name" value="S_TKc"/>
    <property type="match status" value="1"/>
</dbReference>
<dbReference type="FunFam" id="1.10.510.10:FF:000240">
    <property type="entry name" value="Lectin-domain containing receptor kinase A4.3"/>
    <property type="match status" value="1"/>
</dbReference>
<evidence type="ECO:0000256" key="7">
    <source>
        <dbReference type="ARBA" id="ARBA00022679"/>
    </source>
</evidence>
<comment type="similarity">
    <text evidence="2">In the N-terminal section; belongs to the leguminous lectin family.</text>
</comment>
<dbReference type="SUPFAM" id="SSF49899">
    <property type="entry name" value="Concanavalin A-like lectins/glucanases"/>
    <property type="match status" value="1"/>
</dbReference>
<keyword evidence="13 18" id="KW-0067">ATP-binding</keyword>
<sequence length="722" mass="79046">MQKHRTHHERHQIPRPPSSKSTETKPTFLSISTSPMAAATSLISGHLPRPKKLRFSPLLPALFCLCFIPSTSSLTFNITDFSQSVGKFRFGDGGDFFNNASIESGRLVVTKMVNWTTGRATYTDSVRLWDAASGSLADFSTRFTFLIDSSGAEPYSDGLAFFLAPLDFPLPDTQEGSGLGLVSGQYLANSSLHPFLAVEFDTFGNGEFKDFAGDHVGIDISSMESVAGVKWKSGVLDGKVSQAWVEYRAATKALSVVVTGFEANATVLQSVNYTVDLRTVLPEWVCIGFSAGTGAYSELHSIQSWSFDSMLVDLNETDNMSPAPQPPDSAQERRNRNNTGLIAGVVCGAIVAVIGLTGMCVWRRRCGQGRGKARPANMDEEFAQTGPKKYSYKELDLATGHFAEENKLGEGGFGGVYKGMIKDTAVAVKRVSKGSHQGVKEYVSEVQVISQLRHRNLVQLSGWCHEGDELLLVYEFMPNGSLDTHLFKSQVALTWDSRYRIAQSLASAILYLHEECDRYVIHRDIKSSNVMLDSAFNAKLGDFGLARLVDHQKVSETTVLAGTRGYIDPESVLTGRTTKQSDVYSFGVVVLELACGRQAIDLLAPEDEVSLVDWVYDLNQEGRLFDVADPKLNQAYDRDEFERLVIVGLWCAMPVQASRPSIRQAILVLNSEAPLPVLPDRAPNSLSYFNRPLAGFNDTSSTQASSRTYTEPSSVATTSSSL</sequence>
<dbReference type="Proteomes" id="UP000594263">
    <property type="component" value="Unplaced"/>
</dbReference>
<dbReference type="PROSITE" id="PS00107">
    <property type="entry name" value="PROTEIN_KINASE_ATP"/>
    <property type="match status" value="1"/>
</dbReference>
<keyword evidence="6" id="KW-0723">Serine/threonine-protein kinase</keyword>
<dbReference type="PROSITE" id="PS00108">
    <property type="entry name" value="PROTEIN_KINASE_ST"/>
    <property type="match status" value="1"/>
</dbReference>
<evidence type="ECO:0000256" key="6">
    <source>
        <dbReference type="ARBA" id="ARBA00022527"/>
    </source>
</evidence>
<dbReference type="GO" id="GO:0005524">
    <property type="term" value="F:ATP binding"/>
    <property type="evidence" value="ECO:0007669"/>
    <property type="project" value="UniProtKB-UniRule"/>
</dbReference>
<evidence type="ECO:0000256" key="15">
    <source>
        <dbReference type="ARBA" id="ARBA00023136"/>
    </source>
</evidence>
<dbReference type="InterPro" id="IPR000985">
    <property type="entry name" value="Lectin_LegA_CS"/>
</dbReference>
<keyword evidence="17" id="KW-0325">Glycoprotein</keyword>
<dbReference type="InterPro" id="IPR017441">
    <property type="entry name" value="Protein_kinase_ATP_BS"/>
</dbReference>
<evidence type="ECO:0000256" key="13">
    <source>
        <dbReference type="ARBA" id="ARBA00022840"/>
    </source>
</evidence>
<reference evidence="22" key="1">
    <citation type="submission" date="2021-01" db="UniProtKB">
        <authorList>
            <consortium name="EnsemblPlants"/>
        </authorList>
    </citation>
    <scope>IDENTIFICATION</scope>
</reference>
<evidence type="ECO:0000256" key="8">
    <source>
        <dbReference type="ARBA" id="ARBA00022692"/>
    </source>
</evidence>
<dbReference type="EC" id="2.7.11.1" evidence="4"/>
<dbReference type="InterPro" id="IPR050528">
    <property type="entry name" value="L-type_Lectin-RKs"/>
</dbReference>
<dbReference type="AlphaFoldDB" id="A0A7N0TN44"/>
<evidence type="ECO:0000256" key="9">
    <source>
        <dbReference type="ARBA" id="ARBA00022729"/>
    </source>
</evidence>
<dbReference type="PROSITE" id="PS00308">
    <property type="entry name" value="LECTIN_LEGUME_ALPHA"/>
    <property type="match status" value="1"/>
</dbReference>
<keyword evidence="11 18" id="KW-0547">Nucleotide-binding</keyword>
<keyword evidence="8 20" id="KW-0812">Transmembrane</keyword>
<dbReference type="InterPro" id="IPR008271">
    <property type="entry name" value="Ser/Thr_kinase_AS"/>
</dbReference>
<evidence type="ECO:0000256" key="18">
    <source>
        <dbReference type="PROSITE-ProRule" id="PRU10141"/>
    </source>
</evidence>
<feature type="binding site" evidence="18">
    <location>
        <position position="429"/>
    </location>
    <ligand>
        <name>ATP</name>
        <dbReference type="ChEBI" id="CHEBI:30616"/>
    </ligand>
</feature>
<dbReference type="Pfam" id="PF00139">
    <property type="entry name" value="Lectin_legB"/>
    <property type="match status" value="1"/>
</dbReference>
<dbReference type="Gene3D" id="3.30.200.20">
    <property type="entry name" value="Phosphorylase Kinase, domain 1"/>
    <property type="match status" value="1"/>
</dbReference>
<dbReference type="CDD" id="cd06899">
    <property type="entry name" value="lectin_legume_LecRK_Arcelin_ConA"/>
    <property type="match status" value="1"/>
</dbReference>
<evidence type="ECO:0000256" key="19">
    <source>
        <dbReference type="SAM" id="MobiDB-lite"/>
    </source>
</evidence>
<evidence type="ECO:0000256" key="11">
    <source>
        <dbReference type="ARBA" id="ARBA00022741"/>
    </source>
</evidence>
<proteinExistence type="inferred from homology"/>
<dbReference type="SUPFAM" id="SSF56112">
    <property type="entry name" value="Protein kinase-like (PK-like)"/>
    <property type="match status" value="1"/>
</dbReference>
<protein>
    <recommendedName>
        <fullName evidence="4">non-specific serine/threonine protein kinase</fullName>
        <ecNumber evidence="4">2.7.11.1</ecNumber>
    </recommendedName>
</protein>
<evidence type="ECO:0000256" key="12">
    <source>
        <dbReference type="ARBA" id="ARBA00022777"/>
    </source>
</evidence>
<keyword evidence="23" id="KW-1185">Reference proteome</keyword>
<evidence type="ECO:0000259" key="21">
    <source>
        <dbReference type="PROSITE" id="PS50011"/>
    </source>
</evidence>
<dbReference type="InterPro" id="IPR013320">
    <property type="entry name" value="ConA-like_dom_sf"/>
</dbReference>
<organism evidence="22 23">
    <name type="scientific">Kalanchoe fedtschenkoi</name>
    <name type="common">Lavender scallops</name>
    <name type="synonym">South American air plant</name>
    <dbReference type="NCBI Taxonomy" id="63787"/>
    <lineage>
        <taxon>Eukaryota</taxon>
        <taxon>Viridiplantae</taxon>
        <taxon>Streptophyta</taxon>
        <taxon>Embryophyta</taxon>
        <taxon>Tracheophyta</taxon>
        <taxon>Spermatophyta</taxon>
        <taxon>Magnoliopsida</taxon>
        <taxon>eudicotyledons</taxon>
        <taxon>Gunneridae</taxon>
        <taxon>Pentapetalae</taxon>
        <taxon>Saxifragales</taxon>
        <taxon>Crassulaceae</taxon>
        <taxon>Kalanchoe</taxon>
    </lineage>
</organism>
<evidence type="ECO:0000256" key="17">
    <source>
        <dbReference type="ARBA" id="ARBA00023180"/>
    </source>
</evidence>
<dbReference type="GO" id="GO:0030246">
    <property type="term" value="F:carbohydrate binding"/>
    <property type="evidence" value="ECO:0007669"/>
    <property type="project" value="UniProtKB-KW"/>
</dbReference>
<dbReference type="Gene3D" id="2.60.120.200">
    <property type="match status" value="1"/>
</dbReference>
<keyword evidence="15 20" id="KW-0472">Membrane</keyword>
<dbReference type="InterPro" id="IPR000719">
    <property type="entry name" value="Prot_kinase_dom"/>
</dbReference>
<comment type="similarity">
    <text evidence="3">In the C-terminal section; belongs to the protein kinase superfamily. Ser/Thr protein kinase family.</text>
</comment>
<dbReference type="InterPro" id="IPR001245">
    <property type="entry name" value="Ser-Thr/Tyr_kinase_cat_dom"/>
</dbReference>
<evidence type="ECO:0000256" key="14">
    <source>
        <dbReference type="ARBA" id="ARBA00022989"/>
    </source>
</evidence>
<comment type="subcellular location">
    <subcellularLocation>
        <location evidence="1">Cell membrane</location>
        <topology evidence="1">Single-pass type I membrane protein</topology>
    </subcellularLocation>
</comment>
<dbReference type="EnsemblPlants" id="Kaladp0040s0302.1.v1.1">
    <property type="protein sequence ID" value="Kaladp0040s0302.1.v1.1.CDS.1"/>
    <property type="gene ID" value="Kaladp0040s0302.v1.1"/>
</dbReference>
<keyword evidence="5" id="KW-1003">Cell membrane</keyword>
<feature type="domain" description="Protein kinase" evidence="21">
    <location>
        <begin position="402"/>
        <end position="662"/>
    </location>
</feature>
<evidence type="ECO:0000313" key="23">
    <source>
        <dbReference type="Proteomes" id="UP000594263"/>
    </source>
</evidence>
<name>A0A7N0TN44_KALFE</name>
<dbReference type="Gramene" id="Kaladp0040s0302.1.v1.1">
    <property type="protein sequence ID" value="Kaladp0040s0302.1.v1.1.CDS.1"/>
    <property type="gene ID" value="Kaladp0040s0302.v1.1"/>
</dbReference>
<evidence type="ECO:0000256" key="2">
    <source>
        <dbReference type="ARBA" id="ARBA00008536"/>
    </source>
</evidence>
<keyword evidence="12" id="KW-0418">Kinase</keyword>
<accession>A0A7N0TN44</accession>
<evidence type="ECO:0000313" key="22">
    <source>
        <dbReference type="EnsemblPlants" id="Kaladp0040s0302.1.v1.1.CDS.1"/>
    </source>
</evidence>